<dbReference type="Pfam" id="PF05016">
    <property type="entry name" value="ParE_toxin"/>
    <property type="match status" value="1"/>
</dbReference>
<protein>
    <submittedName>
        <fullName evidence="2">Toxin ParE1/3/4</fullName>
    </submittedName>
</protein>
<evidence type="ECO:0000256" key="1">
    <source>
        <dbReference type="ARBA" id="ARBA00022649"/>
    </source>
</evidence>
<organism evidence="2 3">
    <name type="scientific">Nonlabens dokdonensis</name>
    <dbReference type="NCBI Taxonomy" id="328515"/>
    <lineage>
        <taxon>Bacteria</taxon>
        <taxon>Pseudomonadati</taxon>
        <taxon>Bacteroidota</taxon>
        <taxon>Flavobacteriia</taxon>
        <taxon>Flavobacteriales</taxon>
        <taxon>Flavobacteriaceae</taxon>
        <taxon>Nonlabens</taxon>
    </lineage>
</organism>
<dbReference type="InterPro" id="IPR035093">
    <property type="entry name" value="RelE/ParE_toxin_dom_sf"/>
</dbReference>
<evidence type="ECO:0000313" key="3">
    <source>
        <dbReference type="Proteomes" id="UP000248584"/>
    </source>
</evidence>
<gene>
    <name evidence="2" type="ORF">LX97_00968</name>
</gene>
<name>A0ABX5Q291_9FLAO</name>
<keyword evidence="3" id="KW-1185">Reference proteome</keyword>
<dbReference type="Gene3D" id="3.30.2310.20">
    <property type="entry name" value="RelE-like"/>
    <property type="match status" value="1"/>
</dbReference>
<evidence type="ECO:0000313" key="2">
    <source>
        <dbReference type="EMBL" id="PZX43963.1"/>
    </source>
</evidence>
<sequence length="98" mass="11783">MGYIVSEVAQWDINEIYEFSIQEFGLERTILYLMEMEDVFKSIERHHNMGTLRKHIAKNLYAFPYQSHMIFYHIQNDDLIIITRILHGSRDIPNHLTK</sequence>
<dbReference type="Proteomes" id="UP000248584">
    <property type="component" value="Unassembled WGS sequence"/>
</dbReference>
<dbReference type="InterPro" id="IPR007712">
    <property type="entry name" value="RelE/ParE_toxin"/>
</dbReference>
<reference evidence="2 3" key="1">
    <citation type="submission" date="2018-06" db="EMBL/GenBank/DDBJ databases">
        <title>Genomic Encyclopedia of Archaeal and Bacterial Type Strains, Phase II (KMG-II): from individual species to whole genera.</title>
        <authorList>
            <person name="Goeker M."/>
        </authorList>
    </citation>
    <scope>NUCLEOTIDE SEQUENCE [LARGE SCALE GENOMIC DNA]</scope>
    <source>
        <strain evidence="2 3">DSM 17205</strain>
    </source>
</reference>
<dbReference type="RefSeq" id="WP_041566962.1">
    <property type="nucleotide sequence ID" value="NZ_QKZR01000001.1"/>
</dbReference>
<dbReference type="EMBL" id="QKZR01000001">
    <property type="protein sequence ID" value="PZX43963.1"/>
    <property type="molecule type" value="Genomic_DNA"/>
</dbReference>
<proteinExistence type="predicted"/>
<accession>A0ABX5Q291</accession>
<keyword evidence="1" id="KW-1277">Toxin-antitoxin system</keyword>
<comment type="caution">
    <text evidence="2">The sequence shown here is derived from an EMBL/GenBank/DDBJ whole genome shotgun (WGS) entry which is preliminary data.</text>
</comment>